<dbReference type="Proteomes" id="UP000316921">
    <property type="component" value="Chromosome"/>
</dbReference>
<evidence type="ECO:0000313" key="2">
    <source>
        <dbReference type="Proteomes" id="UP000316921"/>
    </source>
</evidence>
<evidence type="ECO:0008006" key="3">
    <source>
        <dbReference type="Google" id="ProtNLM"/>
    </source>
</evidence>
<protein>
    <recommendedName>
        <fullName evidence="3">Baseplate J-like protein</fullName>
    </recommendedName>
</protein>
<dbReference type="AlphaFoldDB" id="A0A518BPM4"/>
<proteinExistence type="predicted"/>
<sequence>MGAAFRADRRGELEIVAQLRQVASDLPTPPGEGNWVADLLADSSEPSAAVLEAIGGRLAQAVGRFNTLPEQLRERYFVDRLGIARRPPQPDRAYARLAKVAAQPPVRVKDGTVFVANEEDRTPLRRYRLRQGTTVTGIELGAVTSYQRLADGRDLVLQRSLEKGELREPCFPFGRAEDAALYGVARSLFIVSPLLEAARSGTRLRVTFERVGPSVEQFMEGLSALEWQGTTKAGYVPLVASEFREHGTDVEVILDLDLDLEPAEFESGGLPSAEAERIDRGLVAALRLRKPTSGDVGAGQDLGACAFMAFAEISLVFEGPRSFVDRDPQADPGSLELTDGLLNGQPLDLSAPFAPFGDPASSGNTLHLACGAIFGLPLAELSLCFRTASGDLRRHPIVPLVDELDVPAQPQVTWRRRRQGQWQAPARMAWIRPLPTAPREGGDLDSFGGQLRIHLRESGMPFSEEATVGARRGHWLQVRLHRGDFGWATYLRDQERFVREMVERSRPSLWRSLLNLLGLGGDDEPVPPPRPPSPLVARASVVFRSESIREGLVSLWVSVADTCPMTKAEMRSSFEVGVDGVRRFRPFDFGRRDWGGELYLGFRGARSGTSVSMFLDVATVSAQSVRTNGEVSFEYWNGNGWSDLEVQDETRGLTQAGIVRWRSPQDWLPPTRVEPFTMGDREPRTWLRVRVRRPSDGLWLARMTCDAAELEYLPEGPDDQSPEQELPMGSRLIPEHGLPGLTGAELLEPSRDGCGPESSMANVRRAGRVTRHRNRAGSARDIEWMVLDRFPMLRHVRCLRPAPGAVGQPFPRGPRLLVVPDLPGPLPLASGSLVEDVSRFLADRSAPGVRIEVRDPEFVEVRVRVRITIEAGRQPAVMRERVDQALAARLSPAGRPRGGAREFARPVGLSELEAAVRRVAGVERVTSLAFGEPFVGRSVARAPADRILTTAKNHDVEVDS</sequence>
<dbReference type="EMBL" id="CP036287">
    <property type="protein sequence ID" value="QDU68932.1"/>
    <property type="molecule type" value="Genomic_DNA"/>
</dbReference>
<evidence type="ECO:0000313" key="1">
    <source>
        <dbReference type="EMBL" id="QDU68932.1"/>
    </source>
</evidence>
<keyword evidence="2" id="KW-1185">Reference proteome</keyword>
<organism evidence="1 2">
    <name type="scientific">Engelhardtia mirabilis</name>
    <dbReference type="NCBI Taxonomy" id="2528011"/>
    <lineage>
        <taxon>Bacteria</taxon>
        <taxon>Pseudomonadati</taxon>
        <taxon>Planctomycetota</taxon>
        <taxon>Planctomycetia</taxon>
        <taxon>Planctomycetia incertae sedis</taxon>
        <taxon>Engelhardtia</taxon>
    </lineage>
</organism>
<dbReference type="KEGG" id="pbap:Pla133_40470"/>
<gene>
    <name evidence="1" type="ORF">Pla133_40470</name>
</gene>
<reference evidence="1 2" key="1">
    <citation type="submission" date="2019-02" db="EMBL/GenBank/DDBJ databases">
        <title>Deep-cultivation of Planctomycetes and their phenomic and genomic characterization uncovers novel biology.</title>
        <authorList>
            <person name="Wiegand S."/>
            <person name="Jogler M."/>
            <person name="Boedeker C."/>
            <person name="Pinto D."/>
            <person name="Vollmers J."/>
            <person name="Rivas-Marin E."/>
            <person name="Kohn T."/>
            <person name="Peeters S.H."/>
            <person name="Heuer A."/>
            <person name="Rast P."/>
            <person name="Oberbeckmann S."/>
            <person name="Bunk B."/>
            <person name="Jeske O."/>
            <person name="Meyerdierks A."/>
            <person name="Storesund J.E."/>
            <person name="Kallscheuer N."/>
            <person name="Luecker S."/>
            <person name="Lage O.M."/>
            <person name="Pohl T."/>
            <person name="Merkel B.J."/>
            <person name="Hornburger P."/>
            <person name="Mueller R.-W."/>
            <person name="Bruemmer F."/>
            <person name="Labrenz M."/>
            <person name="Spormann A.M."/>
            <person name="Op den Camp H."/>
            <person name="Overmann J."/>
            <person name="Amann R."/>
            <person name="Jetten M.S.M."/>
            <person name="Mascher T."/>
            <person name="Medema M.H."/>
            <person name="Devos D.P."/>
            <person name="Kaster A.-K."/>
            <person name="Ovreas L."/>
            <person name="Rohde M."/>
            <person name="Galperin M.Y."/>
            <person name="Jogler C."/>
        </authorList>
    </citation>
    <scope>NUCLEOTIDE SEQUENCE [LARGE SCALE GENOMIC DNA]</scope>
    <source>
        <strain evidence="1 2">Pla133</strain>
    </source>
</reference>
<name>A0A518BPM4_9BACT</name>
<dbReference type="RefSeq" id="WP_145068367.1">
    <property type="nucleotide sequence ID" value="NZ_CP036287.1"/>
</dbReference>
<accession>A0A518BPM4</accession>